<organism evidence="5 6">
    <name type="scientific">Betta splendens</name>
    <name type="common">Siamese fighting fish</name>
    <dbReference type="NCBI Taxonomy" id="158456"/>
    <lineage>
        <taxon>Eukaryota</taxon>
        <taxon>Metazoa</taxon>
        <taxon>Chordata</taxon>
        <taxon>Craniata</taxon>
        <taxon>Vertebrata</taxon>
        <taxon>Euteleostomi</taxon>
        <taxon>Actinopterygii</taxon>
        <taxon>Neopterygii</taxon>
        <taxon>Teleostei</taxon>
        <taxon>Neoteleostei</taxon>
        <taxon>Acanthomorphata</taxon>
        <taxon>Anabantaria</taxon>
        <taxon>Anabantiformes</taxon>
        <taxon>Anabantoidei</taxon>
        <taxon>Osphronemidae</taxon>
        <taxon>Betta</taxon>
    </lineage>
</organism>
<evidence type="ECO:0000256" key="2">
    <source>
        <dbReference type="ARBA" id="ARBA00023180"/>
    </source>
</evidence>
<dbReference type="RefSeq" id="XP_055358039.1">
    <property type="nucleotide sequence ID" value="XM_055502064.1"/>
</dbReference>
<proteinExistence type="predicted"/>
<keyword evidence="3" id="KW-0393">Immunoglobulin domain</keyword>
<dbReference type="PANTHER" id="PTHR44427:SF1">
    <property type="entry name" value="CARCINOEMBRYONIC ANTIGEN-RELATED CELL ADHESION MOLECULE 1"/>
    <property type="match status" value="1"/>
</dbReference>
<dbReference type="GeneID" id="114869692"/>
<protein>
    <submittedName>
        <fullName evidence="6">Uncharacterized protein LOC114869692 isoform X1</fullName>
    </submittedName>
</protein>
<evidence type="ECO:0000256" key="3">
    <source>
        <dbReference type="ARBA" id="ARBA00023319"/>
    </source>
</evidence>
<dbReference type="InterPro" id="IPR036322">
    <property type="entry name" value="WD40_repeat_dom_sf"/>
</dbReference>
<evidence type="ECO:0000256" key="1">
    <source>
        <dbReference type="ARBA" id="ARBA00022729"/>
    </source>
</evidence>
<evidence type="ECO:0000256" key="4">
    <source>
        <dbReference type="SAM" id="Phobius"/>
    </source>
</evidence>
<keyword evidence="4" id="KW-0472">Membrane</keyword>
<dbReference type="InterPro" id="IPR013783">
    <property type="entry name" value="Ig-like_fold"/>
</dbReference>
<dbReference type="Proteomes" id="UP000515150">
    <property type="component" value="Chromosome 14"/>
</dbReference>
<dbReference type="KEGG" id="bspl:114869692"/>
<keyword evidence="5" id="KW-1185">Reference proteome</keyword>
<dbReference type="OrthoDB" id="8954013at2759"/>
<keyword evidence="4" id="KW-1133">Transmembrane helix</keyword>
<dbReference type="SUPFAM" id="SSF50978">
    <property type="entry name" value="WD40 repeat-like"/>
    <property type="match status" value="1"/>
</dbReference>
<name>A0A9W2X8S9_BETSP</name>
<keyword evidence="1" id="KW-0732">Signal</keyword>
<evidence type="ECO:0000313" key="5">
    <source>
        <dbReference type="Proteomes" id="UP000515150"/>
    </source>
</evidence>
<dbReference type="InterPro" id="IPR050831">
    <property type="entry name" value="CEA_cell_adhesion"/>
</dbReference>
<keyword evidence="4" id="KW-0812">Transmembrane</keyword>
<accession>A0A9W2X8S9</accession>
<evidence type="ECO:0000313" key="6">
    <source>
        <dbReference type="RefSeq" id="XP_055358039.1"/>
    </source>
</evidence>
<dbReference type="PANTHER" id="PTHR44427">
    <property type="entry name" value="CARCINOEMBRYONIC ANTIGEN-RELATED CELL ADHESION MOLECULE 19"/>
    <property type="match status" value="1"/>
</dbReference>
<feature type="transmembrane region" description="Helical" evidence="4">
    <location>
        <begin position="337"/>
        <end position="360"/>
    </location>
</feature>
<dbReference type="Gene3D" id="2.60.40.10">
    <property type="entry name" value="Immunoglobulins"/>
    <property type="match status" value="3"/>
</dbReference>
<sequence>MYKKIKKCYFPAVLLNCMFFLYITLSIELLFSASTECVFSDAKEGRLYTAAEGQTLCFSLANTANATNTEVTLKKDDKYLIFKVKNRLVTLKGEYAQSHSQVVPKITNSGAINLGKATKSHSGKYTLEIFLSNGTLQNKVTVHLNVQAPVSKPNVSQTCLSPEQSVVCCSTEGDGVEFIWSLDNNILEQTRAESTNKPTSEVSNVTISLHGQLTGNLACITQNDISREQTVIQLRSCRAPVSKPEVSQTCLSPEQSVVCCSTEGDGVEFIWSLDDNILIQTRAESTNKPTSEVSNVTISLHGQLTGNLACITQNDISSEQTVIQLRSCKGSIHPPSFTVTVAVIGSVCALLLLRALILYVRHLHKTPRPVAVEGKTNTFFIFSRQHLLSYTLQFILPNINVKHIQYI</sequence>
<gene>
    <name evidence="6" type="primary">LOC114869692</name>
</gene>
<keyword evidence="2" id="KW-0325">Glycoprotein</keyword>
<reference evidence="6" key="1">
    <citation type="submission" date="2025-08" db="UniProtKB">
        <authorList>
            <consortium name="RefSeq"/>
        </authorList>
    </citation>
    <scope>IDENTIFICATION</scope>
</reference>
<feature type="transmembrane region" description="Helical" evidence="4">
    <location>
        <begin position="12"/>
        <end position="31"/>
    </location>
</feature>
<dbReference type="AlphaFoldDB" id="A0A9W2X8S9"/>